<comment type="similarity">
    <text evidence="2">Belongs to the NTE family.</text>
</comment>
<comment type="subcellular location">
    <subcellularLocation>
        <location evidence="1">Endoplasmic reticulum membrane</location>
        <topology evidence="1">Single-pass membrane protein</topology>
    </subcellularLocation>
</comment>
<evidence type="ECO:0000256" key="14">
    <source>
        <dbReference type="SAM" id="MobiDB-lite"/>
    </source>
</evidence>
<dbReference type="PANTHER" id="PTHR14226">
    <property type="entry name" value="NEUROPATHY TARGET ESTERASE/SWISS CHEESE D.MELANOGASTER"/>
    <property type="match status" value="1"/>
</dbReference>
<evidence type="ECO:0000259" key="16">
    <source>
        <dbReference type="PROSITE" id="PS50042"/>
    </source>
</evidence>
<organism evidence="18 19">
    <name type="scientific">Brachionus calyciflorus</name>
    <dbReference type="NCBI Taxonomy" id="104777"/>
    <lineage>
        <taxon>Eukaryota</taxon>
        <taxon>Metazoa</taxon>
        <taxon>Spiralia</taxon>
        <taxon>Gnathifera</taxon>
        <taxon>Rotifera</taxon>
        <taxon>Eurotatoria</taxon>
        <taxon>Monogononta</taxon>
        <taxon>Pseudotrocha</taxon>
        <taxon>Ploima</taxon>
        <taxon>Brachionidae</taxon>
        <taxon>Brachionus</taxon>
    </lineage>
</organism>
<feature type="domain" description="Cyclic nucleotide-binding" evidence="16">
    <location>
        <begin position="530"/>
        <end position="633"/>
    </location>
</feature>
<feature type="domain" description="Cyclic nucleotide-binding" evidence="16">
    <location>
        <begin position="661"/>
        <end position="769"/>
    </location>
</feature>
<evidence type="ECO:0000256" key="12">
    <source>
        <dbReference type="PROSITE-ProRule" id="PRU01161"/>
    </source>
</evidence>
<comment type="caution">
    <text evidence="12">Lacks conserved residue(s) required for the propagation of feature annotation.</text>
</comment>
<dbReference type="Proteomes" id="UP000663879">
    <property type="component" value="Unassembled WGS sequence"/>
</dbReference>
<evidence type="ECO:0000256" key="7">
    <source>
        <dbReference type="ARBA" id="ARBA00022824"/>
    </source>
</evidence>
<feature type="domain" description="PNPLA" evidence="17">
    <location>
        <begin position="1002"/>
        <end position="1168"/>
    </location>
</feature>
<keyword evidence="8 12" id="KW-0442">Lipid degradation</keyword>
<evidence type="ECO:0000256" key="3">
    <source>
        <dbReference type="ARBA" id="ARBA00013274"/>
    </source>
</evidence>
<keyword evidence="9 15" id="KW-1133">Transmembrane helix</keyword>
<feature type="short sequence motif" description="GXGXXG" evidence="12">
    <location>
        <begin position="1006"/>
        <end position="1011"/>
    </location>
</feature>
<dbReference type="GO" id="GO:0005789">
    <property type="term" value="C:endoplasmic reticulum membrane"/>
    <property type="evidence" value="ECO:0007669"/>
    <property type="project" value="UniProtKB-SubCell"/>
</dbReference>
<dbReference type="InterPro" id="IPR050301">
    <property type="entry name" value="NTE"/>
</dbReference>
<dbReference type="CDD" id="cd07225">
    <property type="entry name" value="Pat_PNPLA6_PNPLA7"/>
    <property type="match status" value="1"/>
</dbReference>
<feature type="active site" description="Proton acceptor" evidence="12">
    <location>
        <position position="1155"/>
    </location>
</feature>
<name>A0A813RJX6_9BILA</name>
<dbReference type="PROSITE" id="PS01237">
    <property type="entry name" value="UPF0028"/>
    <property type="match status" value="1"/>
</dbReference>
<dbReference type="SMART" id="SM00100">
    <property type="entry name" value="cNMP"/>
    <property type="match status" value="3"/>
</dbReference>
<evidence type="ECO:0000256" key="11">
    <source>
        <dbReference type="ARBA" id="ARBA00023136"/>
    </source>
</evidence>
<dbReference type="InterPro" id="IPR018490">
    <property type="entry name" value="cNMP-bd_dom_sf"/>
</dbReference>
<evidence type="ECO:0000256" key="6">
    <source>
        <dbReference type="ARBA" id="ARBA00022801"/>
    </source>
</evidence>
<feature type="region of interest" description="Disordered" evidence="14">
    <location>
        <begin position="413"/>
        <end position="518"/>
    </location>
</feature>
<dbReference type="OrthoDB" id="421051at2759"/>
<dbReference type="SUPFAM" id="SSF51206">
    <property type="entry name" value="cAMP-binding domain-like"/>
    <property type="match status" value="3"/>
</dbReference>
<proteinExistence type="inferred from homology"/>
<dbReference type="InterPro" id="IPR016035">
    <property type="entry name" value="Acyl_Trfase/lysoPLipase"/>
</dbReference>
<evidence type="ECO:0000256" key="5">
    <source>
        <dbReference type="ARBA" id="ARBA00022692"/>
    </source>
</evidence>
<dbReference type="PROSITE" id="PS50042">
    <property type="entry name" value="CNMP_BINDING_3"/>
    <property type="match status" value="3"/>
</dbReference>
<protein>
    <recommendedName>
        <fullName evidence="3">lysophospholipase</fullName>
        <ecNumber evidence="3">3.1.1.5</ecNumber>
    </recommendedName>
</protein>
<keyword evidence="4" id="KW-0597">Phosphoprotein</keyword>
<dbReference type="GO" id="GO:0004622">
    <property type="term" value="F:phosphatidylcholine lysophospholipase activity"/>
    <property type="evidence" value="ECO:0007669"/>
    <property type="project" value="UniProtKB-EC"/>
</dbReference>
<dbReference type="Pfam" id="PF24179">
    <property type="entry name" value="NTE_Ploop"/>
    <property type="match status" value="1"/>
</dbReference>
<evidence type="ECO:0000256" key="2">
    <source>
        <dbReference type="ARBA" id="ARBA00006636"/>
    </source>
</evidence>
<dbReference type="Pfam" id="PF01734">
    <property type="entry name" value="Patatin"/>
    <property type="match status" value="1"/>
</dbReference>
<accession>A0A813RJX6</accession>
<feature type="domain" description="Cyclic nucleotide-binding" evidence="16">
    <location>
        <begin position="235"/>
        <end position="362"/>
    </location>
</feature>
<evidence type="ECO:0000259" key="17">
    <source>
        <dbReference type="PROSITE" id="PS51635"/>
    </source>
</evidence>
<dbReference type="PANTHER" id="PTHR14226:SF29">
    <property type="entry name" value="NEUROPATHY TARGET ESTERASE SWS"/>
    <property type="match status" value="1"/>
</dbReference>
<evidence type="ECO:0000256" key="8">
    <source>
        <dbReference type="ARBA" id="ARBA00022963"/>
    </source>
</evidence>
<evidence type="ECO:0000256" key="13">
    <source>
        <dbReference type="SAM" id="Coils"/>
    </source>
</evidence>
<dbReference type="FunFam" id="2.60.120.10:FF:000012">
    <property type="entry name" value="neuropathy target esterase isoform X2"/>
    <property type="match status" value="1"/>
</dbReference>
<sequence>MTNQEKIDYLNLEYTPDSLYLPSDSNIIKIALFYRKAINQVQIILDELIMNLNHLNIKETYIIGVILGFITLILWCLLRRKKRILEQKQLAEVSVSTTNSDVSTSSKQLKHGKNKKIGSNDDGYLSDSALSFFKLNNGPRFRKRDKLAFYGKKMLRTVSHVRGPLSALRGSQEKTKNIYKMLSKKILNLKNEDSNEPQYRRTELPEFLLDIESTNEKNDHDLPAVLVNLFRSVKVFGYFDQKIILEMCKYMETRTVYANNYLFKIGEPDDSIYVVQSGKINVYITDEKGRKHLIKECTEGNHIFSLLSIMDVLTGDLKPYKTVSAKAAEDTTVLRLPGKAFVEVLHKYPDYLVRITQIIIVRLQRVTFTALHNYLGLTSEIVRSSYSKKKKIRNSESMEISNKVGLSEAHKLAEGKKNRRHHHHHHHHHHHYHPRDQFKLNNSLDKDTSEANKNEESGTDFSIRKGHHSLPAVGFFADDSDKTQKRNVSSSSESVASDSSSDETNSGSEFGDDSITQDMNRKLPTVKAEIADLLKLNEKNILDNKISLVRISEGTVLCKEGDFNCGLIYVIDGLLYATQKELNGEESSVFYCNPKQFCANMSVISGEPSLFGIKAKFDSEIAIISKENFHKLITAQPTVILSVAHLIVKRMSPFVRQLDFALEWNLIESGSALFRQGVRAENISIVLNGRLRSILKVDVKSEKRKQLVGEFGRGDLVGLVEILMETNNATTVVAIRDTEVAQIPSGLLNYIKYRHPRVVTRLIQMLSSKILGTIQNTPTTPYIDSSIRLNQPIEAPTIASNLCTVAILPVTNDVPLHAFTMQLCHALNAIDNSLLLTKDLIIQKLGQHALERVNEYRLCAWLGQQEDHHRIVLYQCESELTPWTRRCMRQADCLLIVGLASKEPTVGQLEKEIENFAIRAQKELILLHDMNGSRPTNTVKWLSMRNWCSSHHHIRCPDKLLKTGNNEKLKKQFEADLIKEKVDKMTDFSRLARFLTGTSIGLVLGGGGARGCAHVGMIKAMKEANIPIDMVGGTSIGSFMGALWAEENEYERFCERAKEWSYKMKSYRKQIFDLTYPVTSMFKGRAFNSLIEEVFGNRQIEDLWIPYFCVTTDISSSKMRIHMNGTIWKFVRASMTYCGILPPLCDPFDGHLLVDGCYTNNLPGSLWRYIRSSMSLSGYLPPLCDPIDGHLLLDGGYVNNLPADVMHRMGVNTVLAVDVGSKDDDIFTNYGDELSGWWLLWKKWNRWSSPVKVPDLTEIQSRLAYVSCERGLEMVKNSDYCEYMRPPIDKYRTLQFSSFDEIKDVGYNYGKILFDTWLKHDGSIEKFLYRKSQKNNNSNFATKNKQESPINDKVYSRLASKNNKYRFEDLSQFVQTSVGDSVKKVSSQNKLIADALTDESVRKLKKIMNSDNNDLFVLRKTRSLTRIYEEGDDSEEFQNYSNIEDYDQEDLNDSFSLRLQNLNKKRQNEEIKNASIENTEISTSSPTYISTKRNSISGTTNTLLETAKLANLIKTSLSHENSENEMFKNKIDKNLINLAKLSVNADENLAN</sequence>
<dbReference type="Gene3D" id="2.60.120.10">
    <property type="entry name" value="Jelly Rolls"/>
    <property type="match status" value="3"/>
</dbReference>
<keyword evidence="13" id="KW-0175">Coiled coil</keyword>
<feature type="compositionally biased region" description="Basic residues" evidence="14">
    <location>
        <begin position="417"/>
        <end position="433"/>
    </location>
</feature>
<evidence type="ECO:0000256" key="15">
    <source>
        <dbReference type="SAM" id="Phobius"/>
    </source>
</evidence>
<dbReference type="EMBL" id="CAJNOC010000605">
    <property type="protein sequence ID" value="CAF0782061.1"/>
    <property type="molecule type" value="Genomic_DNA"/>
</dbReference>
<dbReference type="FunFam" id="2.60.120.10:FF:000010">
    <property type="entry name" value="neuropathy target esterase isoform X1"/>
    <property type="match status" value="1"/>
</dbReference>
<dbReference type="CDD" id="cd00038">
    <property type="entry name" value="CAP_ED"/>
    <property type="match status" value="2"/>
</dbReference>
<feature type="transmembrane region" description="Helical" evidence="15">
    <location>
        <begin position="60"/>
        <end position="78"/>
    </location>
</feature>
<dbReference type="InterPro" id="IPR000595">
    <property type="entry name" value="cNMP-bd_dom"/>
</dbReference>
<dbReference type="GO" id="GO:0046470">
    <property type="term" value="P:phosphatidylcholine metabolic process"/>
    <property type="evidence" value="ECO:0007669"/>
    <property type="project" value="InterPro"/>
</dbReference>
<dbReference type="Pfam" id="PF00027">
    <property type="entry name" value="cNMP_binding"/>
    <property type="match status" value="3"/>
</dbReference>
<keyword evidence="19" id="KW-1185">Reference proteome</keyword>
<gene>
    <name evidence="18" type="ORF">OXX778_LOCUS5516</name>
</gene>
<reference evidence="18" key="1">
    <citation type="submission" date="2021-02" db="EMBL/GenBank/DDBJ databases">
        <authorList>
            <person name="Nowell W R."/>
        </authorList>
    </citation>
    <scope>NUCLEOTIDE SEQUENCE</scope>
    <source>
        <strain evidence="18">Ploen Becks lab</strain>
    </source>
</reference>
<dbReference type="InterPro" id="IPR001423">
    <property type="entry name" value="LysoPLipase_patatin_CS"/>
</dbReference>
<keyword evidence="6 12" id="KW-0378">Hydrolase</keyword>
<keyword evidence="7" id="KW-0256">Endoplasmic reticulum</keyword>
<dbReference type="EC" id="3.1.1.5" evidence="3"/>
<keyword evidence="11 15" id="KW-0472">Membrane</keyword>
<evidence type="ECO:0000313" key="18">
    <source>
        <dbReference type="EMBL" id="CAF0782061.1"/>
    </source>
</evidence>
<dbReference type="GO" id="GO:0016042">
    <property type="term" value="P:lipid catabolic process"/>
    <property type="evidence" value="ECO:0007669"/>
    <property type="project" value="UniProtKB-UniRule"/>
</dbReference>
<dbReference type="InterPro" id="IPR002641">
    <property type="entry name" value="PNPLA_dom"/>
</dbReference>
<evidence type="ECO:0000313" key="19">
    <source>
        <dbReference type="Proteomes" id="UP000663879"/>
    </source>
</evidence>
<dbReference type="InterPro" id="IPR056556">
    <property type="entry name" value="NTE1_P-loop_dom"/>
</dbReference>
<dbReference type="FunFam" id="3.40.1090.10:FF:000015">
    <property type="entry name" value="Patatin like phospholipase domain containing 7"/>
    <property type="match status" value="1"/>
</dbReference>
<dbReference type="InterPro" id="IPR014710">
    <property type="entry name" value="RmlC-like_jellyroll"/>
</dbReference>
<keyword evidence="10 12" id="KW-0443">Lipid metabolism</keyword>
<feature type="short sequence motif" description="GXSXG" evidence="12">
    <location>
        <begin position="1033"/>
        <end position="1037"/>
    </location>
</feature>
<keyword evidence="5 15" id="KW-0812">Transmembrane</keyword>
<feature type="active site" description="Nucleophile" evidence="12">
    <location>
        <position position="1035"/>
    </location>
</feature>
<evidence type="ECO:0000256" key="1">
    <source>
        <dbReference type="ARBA" id="ARBA00004389"/>
    </source>
</evidence>
<evidence type="ECO:0000256" key="9">
    <source>
        <dbReference type="ARBA" id="ARBA00022989"/>
    </source>
</evidence>
<dbReference type="SUPFAM" id="SSF52151">
    <property type="entry name" value="FabD/lysophospholipase-like"/>
    <property type="match status" value="2"/>
</dbReference>
<feature type="coiled-coil region" evidence="13">
    <location>
        <begin position="1452"/>
        <end position="1479"/>
    </location>
</feature>
<evidence type="ECO:0000256" key="4">
    <source>
        <dbReference type="ARBA" id="ARBA00022553"/>
    </source>
</evidence>
<evidence type="ECO:0000256" key="10">
    <source>
        <dbReference type="ARBA" id="ARBA00023098"/>
    </source>
</evidence>
<dbReference type="PROSITE" id="PS51635">
    <property type="entry name" value="PNPLA"/>
    <property type="match status" value="1"/>
</dbReference>
<dbReference type="Gene3D" id="3.40.1090.10">
    <property type="entry name" value="Cytosolic phospholipase A2 catalytic domain"/>
    <property type="match status" value="3"/>
</dbReference>
<feature type="compositionally biased region" description="Low complexity" evidence="14">
    <location>
        <begin position="487"/>
        <end position="508"/>
    </location>
</feature>
<comment type="caution">
    <text evidence="18">The sequence shown here is derived from an EMBL/GenBank/DDBJ whole genome shotgun (WGS) entry which is preliminary data.</text>
</comment>
<feature type="compositionally biased region" description="Basic and acidic residues" evidence="14">
    <location>
        <begin position="434"/>
        <end position="456"/>
    </location>
</feature>